<evidence type="ECO:0000256" key="3">
    <source>
        <dbReference type="ARBA" id="ARBA00022803"/>
    </source>
</evidence>
<feature type="repeat" description="TPR" evidence="6">
    <location>
        <begin position="609"/>
        <end position="642"/>
    </location>
</feature>
<dbReference type="GO" id="GO:0005737">
    <property type="term" value="C:cytoplasm"/>
    <property type="evidence" value="ECO:0007669"/>
    <property type="project" value="TreeGrafter"/>
</dbReference>
<feature type="region of interest" description="Disordered" evidence="7">
    <location>
        <begin position="323"/>
        <end position="364"/>
    </location>
</feature>
<dbReference type="InterPro" id="IPR011990">
    <property type="entry name" value="TPR-like_helical_dom_sf"/>
</dbReference>
<evidence type="ECO:0000256" key="2">
    <source>
        <dbReference type="ARBA" id="ARBA00022737"/>
    </source>
</evidence>
<evidence type="ECO:0000256" key="5">
    <source>
        <dbReference type="ARBA" id="ARBA00038210"/>
    </source>
</evidence>
<feature type="repeat" description="TPR" evidence="6">
    <location>
        <begin position="127"/>
        <end position="160"/>
    </location>
</feature>
<dbReference type="Pfam" id="PF00515">
    <property type="entry name" value="TPR_1"/>
    <property type="match status" value="1"/>
</dbReference>
<evidence type="ECO:0000256" key="7">
    <source>
        <dbReference type="SAM" id="MobiDB-lite"/>
    </source>
</evidence>
<feature type="region of interest" description="Disordered" evidence="7">
    <location>
        <begin position="251"/>
        <end position="291"/>
    </location>
</feature>
<feature type="repeat" description="TPR" evidence="6">
    <location>
        <begin position="575"/>
        <end position="608"/>
    </location>
</feature>
<keyword evidence="3 6" id="KW-0802">TPR repeat</keyword>
<comment type="subcellular location">
    <subcellularLocation>
        <location evidence="1">Nucleus</location>
    </subcellularLocation>
</comment>
<dbReference type="SUPFAM" id="SSF48452">
    <property type="entry name" value="TPR-like"/>
    <property type="match status" value="3"/>
</dbReference>
<feature type="compositionally biased region" description="Polar residues" evidence="7">
    <location>
        <begin position="348"/>
        <end position="364"/>
    </location>
</feature>
<dbReference type="GO" id="GO:0031145">
    <property type="term" value="P:anaphase-promoting complex-dependent catabolic process"/>
    <property type="evidence" value="ECO:0007669"/>
    <property type="project" value="TreeGrafter"/>
</dbReference>
<sequence length="800" mass="89237">MSPTNHSCANQLRHMIYYNLDLNLLDNALFLANRLLAYEPRTSEATYLVGLCNLRLHRYKLAYECSKSSGTRSNHLGCAYVFAQACLNIGKYGEGVMALERLRSHWRGKNSWGKHTDSRRQALPDAPAVFYLLGQLCRGNDDYNKASEYFSECLKLNPFMWEAFSALCDLGVHVRTSKIFVLNQDMLNGMESAEHSNHQEDPIPSLAVPSMTIDPFMVSTSKANVESRNGVGKTTLAEKLNGVVTNSTVPIINDGFETPPSSFNTIPPKDSTANNNDADIGEPPQAPSRRNKAILGNGMLGTDVGVHPLPRSKPSVPRLRKLANETEEGEGSGTGIIADRKRTVSGHAATTSSNGLSQGTQSTVDNTATAARRSVRILNSTTSRPNSRLAGAPPAIPRDLRELRRVKATNIKGRTNGNTVGRIVSGNRKHEPLDVDAKESRPHLSSIQPASKPAVIVNEKNKEIESTQMLLEVFRCLANGYWLLSQYRCQDAITVFNNLPQAQRDTPWVLAQIGRAHLEQSSWAEAEKYYSKVRSLAPARVDDLEYYSTVLWHLKRDVELSFLAHEIMDLDRLSPQAWCIIGNSLSLQRDHEGALKCFKRATQLDPRFAYAYTLQGHEHIASEEYDRALEAYRLAVAADKRHYNAWYGLGMVYEKQGKYDVAETHYRVALSINPTNAILVICIGWVLEKMKKLTVALGFYSKASELAPRSSLARYKKARALISMGESTRALEELLILKDIVPEEANVHFLLGKVYKTLNDKGKAVKHFTSALNLDPKASQHIKEAMEQMEDEFEEDDLMT</sequence>
<dbReference type="GO" id="GO:0016567">
    <property type="term" value="P:protein ubiquitination"/>
    <property type="evidence" value="ECO:0007669"/>
    <property type="project" value="TreeGrafter"/>
</dbReference>
<protein>
    <submittedName>
        <fullName evidence="8">Uncharacterized protein</fullName>
    </submittedName>
</protein>
<feature type="compositionally biased region" description="Polar residues" evidence="7">
    <location>
        <begin position="259"/>
        <end position="277"/>
    </location>
</feature>
<dbReference type="Pfam" id="PF12895">
    <property type="entry name" value="ANAPC3"/>
    <property type="match status" value="1"/>
</dbReference>
<keyword evidence="2" id="KW-0677">Repeat</keyword>
<dbReference type="PANTHER" id="PTHR12558:SF13">
    <property type="entry name" value="CELL DIVISION CYCLE PROTEIN 27 HOMOLOG"/>
    <property type="match status" value="1"/>
</dbReference>
<keyword evidence="4" id="KW-0539">Nucleus</keyword>
<organism evidence="8 9">
    <name type="scientific">Gomphillus americanus</name>
    <dbReference type="NCBI Taxonomy" id="1940652"/>
    <lineage>
        <taxon>Eukaryota</taxon>
        <taxon>Fungi</taxon>
        <taxon>Dikarya</taxon>
        <taxon>Ascomycota</taxon>
        <taxon>Pezizomycotina</taxon>
        <taxon>Lecanoromycetes</taxon>
        <taxon>OSLEUM clade</taxon>
        <taxon>Ostropomycetidae</taxon>
        <taxon>Ostropales</taxon>
        <taxon>Graphidaceae</taxon>
        <taxon>Gomphilloideae</taxon>
        <taxon>Gomphillus</taxon>
    </lineage>
</organism>
<reference evidence="8" key="1">
    <citation type="submission" date="2021-03" db="EMBL/GenBank/DDBJ databases">
        <authorList>
            <person name="Tagirdzhanova G."/>
        </authorList>
    </citation>
    <scope>NUCLEOTIDE SEQUENCE</scope>
</reference>
<evidence type="ECO:0000313" key="8">
    <source>
        <dbReference type="EMBL" id="CAF9908865.1"/>
    </source>
</evidence>
<dbReference type="PROSITE" id="PS50293">
    <property type="entry name" value="TPR_REGION"/>
    <property type="match status" value="2"/>
</dbReference>
<dbReference type="GO" id="GO:0005680">
    <property type="term" value="C:anaphase-promoting complex"/>
    <property type="evidence" value="ECO:0007669"/>
    <property type="project" value="TreeGrafter"/>
</dbReference>
<feature type="repeat" description="TPR" evidence="6">
    <location>
        <begin position="643"/>
        <end position="676"/>
    </location>
</feature>
<evidence type="ECO:0000256" key="4">
    <source>
        <dbReference type="ARBA" id="ARBA00023242"/>
    </source>
</evidence>
<dbReference type="EMBL" id="CAJPDQ010000004">
    <property type="protein sequence ID" value="CAF9908865.1"/>
    <property type="molecule type" value="Genomic_DNA"/>
</dbReference>
<dbReference type="InterPro" id="IPR019734">
    <property type="entry name" value="TPR_rpt"/>
</dbReference>
<evidence type="ECO:0000313" key="9">
    <source>
        <dbReference type="Proteomes" id="UP000664169"/>
    </source>
</evidence>
<keyword evidence="9" id="KW-1185">Reference proteome</keyword>
<dbReference type="Pfam" id="PF13181">
    <property type="entry name" value="TPR_8"/>
    <property type="match status" value="2"/>
</dbReference>
<dbReference type="OrthoDB" id="329563at2759"/>
<dbReference type="SMART" id="SM00028">
    <property type="entry name" value="TPR"/>
    <property type="match status" value="8"/>
</dbReference>
<evidence type="ECO:0000256" key="1">
    <source>
        <dbReference type="ARBA" id="ARBA00004123"/>
    </source>
</evidence>
<dbReference type="GO" id="GO:0051301">
    <property type="term" value="P:cell division"/>
    <property type="evidence" value="ECO:0007669"/>
    <property type="project" value="TreeGrafter"/>
</dbReference>
<gene>
    <name evidence="8" type="ORF">GOMPHAMPRED_006341</name>
</gene>
<feature type="repeat" description="TPR" evidence="6">
    <location>
        <begin position="507"/>
        <end position="540"/>
    </location>
</feature>
<dbReference type="Proteomes" id="UP000664169">
    <property type="component" value="Unassembled WGS sequence"/>
</dbReference>
<accession>A0A8H3ENL5</accession>
<comment type="caution">
    <text evidence="8">The sequence shown here is derived from an EMBL/GenBank/DDBJ whole genome shotgun (WGS) entry which is preliminary data.</text>
</comment>
<dbReference type="Gene3D" id="1.25.40.10">
    <property type="entry name" value="Tetratricopeptide repeat domain"/>
    <property type="match status" value="4"/>
</dbReference>
<evidence type="ECO:0000256" key="6">
    <source>
        <dbReference type="PROSITE-ProRule" id="PRU00339"/>
    </source>
</evidence>
<dbReference type="AlphaFoldDB" id="A0A8H3ENL5"/>
<dbReference type="FunFam" id="1.25.40.10:FF:000018">
    <property type="entry name" value="Cell division cycle protein 27 homolog B"/>
    <property type="match status" value="1"/>
</dbReference>
<feature type="repeat" description="TPR" evidence="6">
    <location>
        <begin position="745"/>
        <end position="778"/>
    </location>
</feature>
<dbReference type="PROSITE" id="PS50005">
    <property type="entry name" value="TPR"/>
    <property type="match status" value="6"/>
</dbReference>
<name>A0A8H3ENL5_9LECA</name>
<dbReference type="Pfam" id="PF13432">
    <property type="entry name" value="TPR_16"/>
    <property type="match status" value="1"/>
</dbReference>
<dbReference type="GO" id="GO:0007091">
    <property type="term" value="P:metaphase/anaphase transition of mitotic cell cycle"/>
    <property type="evidence" value="ECO:0007669"/>
    <property type="project" value="TreeGrafter"/>
</dbReference>
<proteinExistence type="inferred from homology"/>
<dbReference type="PANTHER" id="PTHR12558">
    <property type="entry name" value="CELL DIVISION CYCLE 16,23,27"/>
    <property type="match status" value="1"/>
</dbReference>
<comment type="similarity">
    <text evidence="5">Belongs to the APC3/CDC27 family.</text>
</comment>